<dbReference type="GO" id="GO:0046797">
    <property type="term" value="P:viral procapsid maturation"/>
    <property type="evidence" value="ECO:0007669"/>
    <property type="project" value="UniProtKB-KW"/>
</dbReference>
<dbReference type="InterPro" id="IPR054613">
    <property type="entry name" value="Peptidase_S78_dom"/>
</dbReference>
<accession>A0A6J5M4C6</accession>
<dbReference type="GO" id="GO:0008233">
    <property type="term" value="F:peptidase activity"/>
    <property type="evidence" value="ECO:0007669"/>
    <property type="project" value="UniProtKB-KW"/>
</dbReference>
<keyword evidence="3" id="KW-0378">Hydrolase</keyword>
<keyword evidence="4" id="KW-0118">Viral capsid assembly</keyword>
<feature type="domain" description="Prohead serine protease" evidence="6">
    <location>
        <begin position="15"/>
        <end position="163"/>
    </location>
</feature>
<name>A0A6J5M4C6_9CAUD</name>
<dbReference type="EMBL" id="LR796398">
    <property type="protein sequence ID" value="CAB4141835.1"/>
    <property type="molecule type" value="Genomic_DNA"/>
</dbReference>
<organism evidence="7">
    <name type="scientific">uncultured Caudovirales phage</name>
    <dbReference type="NCBI Taxonomy" id="2100421"/>
    <lineage>
        <taxon>Viruses</taxon>
        <taxon>Duplodnaviria</taxon>
        <taxon>Heunggongvirae</taxon>
        <taxon>Uroviricota</taxon>
        <taxon>Caudoviricetes</taxon>
        <taxon>Peduoviridae</taxon>
        <taxon>Maltschvirus</taxon>
        <taxon>Maltschvirus maltsch</taxon>
    </lineage>
</organism>
<sequence length="252" mass="27791">MQLTKSLFPCHIKTANAEEGILEAIVSVFNNVDSVGDRVLPGFFEQSLKSKLPKGVWMHDWNAPVAKTLEARELYPNDPLLPDQLKGLGGLYVKAKFNQNTQRGREAFSDIKEGIIDEFSIGYTINEDRIAPDGARELVKGTLFEWSPVLFGANSATAMISAKGLQEDIDAVGTDVVRLVGRLNERAKIREKEGRTLSSANVARLSSLVDSLSEAVTNIKELIDAAKPKDAKAQMDMQRLRALHNQRQGNKS</sequence>
<keyword evidence="2 7" id="KW-0645">Protease</keyword>
<protein>
    <submittedName>
        <fullName evidence="7">COG3740 Phage head maturation protease</fullName>
    </submittedName>
</protein>
<evidence type="ECO:0000313" key="7">
    <source>
        <dbReference type="EMBL" id="CAB4141835.1"/>
    </source>
</evidence>
<keyword evidence="1" id="KW-1188">Viral release from host cell</keyword>
<evidence type="ECO:0000256" key="5">
    <source>
        <dbReference type="ARBA" id="ARBA00023045"/>
    </source>
</evidence>
<dbReference type="Pfam" id="PF04586">
    <property type="entry name" value="Peptidase_S78"/>
    <property type="match status" value="1"/>
</dbReference>
<evidence type="ECO:0000256" key="3">
    <source>
        <dbReference type="ARBA" id="ARBA00022801"/>
    </source>
</evidence>
<dbReference type="GO" id="GO:0006508">
    <property type="term" value="P:proteolysis"/>
    <property type="evidence" value="ECO:0007669"/>
    <property type="project" value="UniProtKB-KW"/>
</dbReference>
<evidence type="ECO:0000256" key="1">
    <source>
        <dbReference type="ARBA" id="ARBA00022612"/>
    </source>
</evidence>
<proteinExistence type="predicted"/>
<evidence type="ECO:0000256" key="2">
    <source>
        <dbReference type="ARBA" id="ARBA00022670"/>
    </source>
</evidence>
<gene>
    <name evidence="7" type="ORF">UFOVP422_10</name>
</gene>
<evidence type="ECO:0000256" key="4">
    <source>
        <dbReference type="ARBA" id="ARBA00022950"/>
    </source>
</evidence>
<keyword evidence="5" id="KW-1273">Viral capsid maturation</keyword>
<reference evidence="7" key="1">
    <citation type="submission" date="2020-04" db="EMBL/GenBank/DDBJ databases">
        <authorList>
            <person name="Chiriac C."/>
            <person name="Salcher M."/>
            <person name="Ghai R."/>
            <person name="Kavagutti S V."/>
        </authorList>
    </citation>
    <scope>NUCLEOTIDE SEQUENCE</scope>
</reference>
<evidence type="ECO:0000259" key="6">
    <source>
        <dbReference type="Pfam" id="PF04586"/>
    </source>
</evidence>